<dbReference type="PRINTS" id="PR00723">
    <property type="entry name" value="SUBTILISIN"/>
</dbReference>
<dbReference type="Pfam" id="PF00082">
    <property type="entry name" value="Peptidase_S8"/>
    <property type="match status" value="1"/>
</dbReference>
<dbReference type="InterPro" id="IPR023827">
    <property type="entry name" value="Peptidase_S8_Asp-AS"/>
</dbReference>
<dbReference type="InterPro" id="IPR034058">
    <property type="entry name" value="TagA/B/C/D_pept_dom"/>
</dbReference>
<dbReference type="InterPro" id="IPR036852">
    <property type="entry name" value="Peptidase_S8/S53_dom_sf"/>
</dbReference>
<dbReference type="InterPro" id="IPR051048">
    <property type="entry name" value="Peptidase_S8/S53_subtilisin"/>
</dbReference>
<evidence type="ECO:0000256" key="6">
    <source>
        <dbReference type="RuleBase" id="RU003355"/>
    </source>
</evidence>
<comment type="similarity">
    <text evidence="1 5 6">Belongs to the peptidase S8 family.</text>
</comment>
<evidence type="ECO:0000256" key="5">
    <source>
        <dbReference type="PROSITE-ProRule" id="PRU01240"/>
    </source>
</evidence>
<evidence type="ECO:0000256" key="2">
    <source>
        <dbReference type="ARBA" id="ARBA00022670"/>
    </source>
</evidence>
<gene>
    <name evidence="11" type="ORF">KDA27_17675</name>
</gene>
<dbReference type="InterPro" id="IPR000209">
    <property type="entry name" value="Peptidase_S8/S53_dom"/>
</dbReference>
<accession>A0A956NGW1</accession>
<name>A0A956NGW1_UNCEI</name>
<feature type="domain" description="Peptidase S8/S53" evidence="9">
    <location>
        <begin position="238"/>
        <end position="545"/>
    </location>
</feature>
<dbReference type="PROSITE" id="PS00138">
    <property type="entry name" value="SUBTILASE_SER"/>
    <property type="match status" value="1"/>
</dbReference>
<dbReference type="CDD" id="cd04842">
    <property type="entry name" value="Peptidases_S8_Kp43_protease"/>
    <property type="match status" value="1"/>
</dbReference>
<dbReference type="AlphaFoldDB" id="A0A956NGW1"/>
<evidence type="ECO:0000259" key="10">
    <source>
        <dbReference type="Pfam" id="PF13860"/>
    </source>
</evidence>
<dbReference type="Gene3D" id="2.60.40.4070">
    <property type="match status" value="1"/>
</dbReference>
<feature type="active site" description="Charge relay system" evidence="5">
    <location>
        <position position="290"/>
    </location>
</feature>
<proteinExistence type="inferred from homology"/>
<feature type="region of interest" description="Disordered" evidence="7">
    <location>
        <begin position="424"/>
        <end position="477"/>
    </location>
</feature>
<dbReference type="PANTHER" id="PTHR43399">
    <property type="entry name" value="SUBTILISIN-RELATED"/>
    <property type="match status" value="1"/>
</dbReference>
<feature type="compositionally biased region" description="Polar residues" evidence="7">
    <location>
        <begin position="424"/>
        <end position="434"/>
    </location>
</feature>
<protein>
    <submittedName>
        <fullName evidence="11">S8 family serine peptidase</fullName>
    </submittedName>
</protein>
<dbReference type="EMBL" id="JAGQHS010000110">
    <property type="protein sequence ID" value="MCA9757638.1"/>
    <property type="molecule type" value="Genomic_DNA"/>
</dbReference>
<dbReference type="InterPro" id="IPR022398">
    <property type="entry name" value="Peptidase_S8_His-AS"/>
</dbReference>
<dbReference type="GO" id="GO:0006508">
    <property type="term" value="P:proteolysis"/>
    <property type="evidence" value="ECO:0007669"/>
    <property type="project" value="UniProtKB-KW"/>
</dbReference>
<dbReference type="Pfam" id="PF13860">
    <property type="entry name" value="FlgD_ig"/>
    <property type="match status" value="1"/>
</dbReference>
<sequence>MLRTPLSSALVAIGALVAFGSTASANDANGTVLHMLQGTYDPLVESLPLAQGLRLDVIPDGVSPWIVQFAHPTGTAETSFLEASGVEIHGYLPDYAYLVTATKAQMDVLRTTNDVRWAGPFEPGFRISPEIGTQVFRNPARSDVSVRTLLVRVFHDPLTAADHYRALGGTVLEVIDNAYESIVVVEIDPARIDDIARDSLTWFVEEKPETFLLNQTTRWVVQSNVSNSTPIWDAGITGEGEIVTLMDSGVDYNSCFFRENGNLPPGPSHRKIIDYTTFGGNVYDGCGTGHGTHVAGTIAGDQSYITGSTQSAGMAFGAKLTVQDVGQDGFLDCLLGFVNVPATLTSAFTASYGLGARVHSNSWGSTSNSYDTYAVNVDQFMWTHPDYLIVFANGNSGPSSGTVGSPATAKNLISVGATQQAPNQNTIASYSSRGPASDGRYKPTVVAPGGDSNGYINSADNNSGNPPSPTCATQGSPFAGTSMATPAVSGIATLARQYFRDGFYPDGIAGGNAVPVSAAAVKAVLVNSAADPGTPNIPNNNEGFGRLLLDDALYFDGDSRELRLEQDAGLATGETRTFEYAVDSSAEPLEIVLCWTDYPATQGASVALVNDLDLRVTAPGGAVYLGNVLSGGQSVTGGSADRRNVEEMFRLDSPPLGTYVIEVNALNVPQGGVQPFALASTGAFAGWPDDPADAPELDGSISVTSGWALLSAEPNPSQGDVTIAFRVPTTTESQDGGVDTATIEVFDAAGRRVRSLANGIVDPGIHEVRWNGLDDSGTRVAPGVYFTRLRAGAVELSKKLVLID</sequence>
<dbReference type="InterPro" id="IPR015500">
    <property type="entry name" value="Peptidase_S8_subtilisin-rel"/>
</dbReference>
<comment type="caution">
    <text evidence="11">The sequence shown here is derived from an EMBL/GenBank/DDBJ whole genome shotgun (WGS) entry which is preliminary data.</text>
</comment>
<evidence type="ECO:0000259" key="9">
    <source>
        <dbReference type="Pfam" id="PF00082"/>
    </source>
</evidence>
<feature type="compositionally biased region" description="Polar residues" evidence="7">
    <location>
        <begin position="454"/>
        <end position="476"/>
    </location>
</feature>
<dbReference type="GO" id="GO:0004252">
    <property type="term" value="F:serine-type endopeptidase activity"/>
    <property type="evidence" value="ECO:0007669"/>
    <property type="project" value="UniProtKB-UniRule"/>
</dbReference>
<evidence type="ECO:0000256" key="1">
    <source>
        <dbReference type="ARBA" id="ARBA00011073"/>
    </source>
</evidence>
<evidence type="ECO:0000313" key="12">
    <source>
        <dbReference type="Proteomes" id="UP000739538"/>
    </source>
</evidence>
<evidence type="ECO:0000256" key="4">
    <source>
        <dbReference type="ARBA" id="ARBA00022825"/>
    </source>
</evidence>
<dbReference type="SUPFAM" id="SSF52743">
    <property type="entry name" value="Subtilisin-like"/>
    <property type="match status" value="1"/>
</dbReference>
<evidence type="ECO:0000256" key="7">
    <source>
        <dbReference type="SAM" id="MobiDB-lite"/>
    </source>
</evidence>
<feature type="active site" description="Charge relay system" evidence="5">
    <location>
        <position position="247"/>
    </location>
</feature>
<evidence type="ECO:0000313" key="11">
    <source>
        <dbReference type="EMBL" id="MCA9757638.1"/>
    </source>
</evidence>
<reference evidence="11" key="2">
    <citation type="journal article" date="2021" name="Microbiome">
        <title>Successional dynamics and alternative stable states in a saline activated sludge microbial community over 9 years.</title>
        <authorList>
            <person name="Wang Y."/>
            <person name="Ye J."/>
            <person name="Ju F."/>
            <person name="Liu L."/>
            <person name="Boyd J.A."/>
            <person name="Deng Y."/>
            <person name="Parks D.H."/>
            <person name="Jiang X."/>
            <person name="Yin X."/>
            <person name="Woodcroft B.J."/>
            <person name="Tyson G.W."/>
            <person name="Hugenholtz P."/>
            <person name="Polz M.F."/>
            <person name="Zhang T."/>
        </authorList>
    </citation>
    <scope>NUCLEOTIDE SEQUENCE</scope>
    <source>
        <strain evidence="11">HKST-UBA02</strain>
    </source>
</reference>
<dbReference type="PROSITE" id="PS00137">
    <property type="entry name" value="SUBTILASE_HIS"/>
    <property type="match status" value="1"/>
</dbReference>
<keyword evidence="3 5" id="KW-0378">Hydrolase</keyword>
<keyword evidence="4 5" id="KW-0720">Serine protease</keyword>
<dbReference type="InterPro" id="IPR025965">
    <property type="entry name" value="FlgD/Vpr_Ig-like"/>
</dbReference>
<dbReference type="Gene3D" id="3.40.50.200">
    <property type="entry name" value="Peptidase S8/S53 domain"/>
    <property type="match status" value="1"/>
</dbReference>
<keyword evidence="8" id="KW-0732">Signal</keyword>
<feature type="signal peptide" evidence="8">
    <location>
        <begin position="1"/>
        <end position="25"/>
    </location>
</feature>
<dbReference type="SUPFAM" id="SSF49785">
    <property type="entry name" value="Galactose-binding domain-like"/>
    <property type="match status" value="1"/>
</dbReference>
<dbReference type="Gene3D" id="2.60.120.380">
    <property type="match status" value="1"/>
</dbReference>
<evidence type="ECO:0000256" key="3">
    <source>
        <dbReference type="ARBA" id="ARBA00022801"/>
    </source>
</evidence>
<dbReference type="InterPro" id="IPR023828">
    <property type="entry name" value="Peptidase_S8_Ser-AS"/>
</dbReference>
<dbReference type="PANTHER" id="PTHR43399:SF4">
    <property type="entry name" value="CELL WALL-ASSOCIATED PROTEASE"/>
    <property type="match status" value="1"/>
</dbReference>
<feature type="chain" id="PRO_5037545462" evidence="8">
    <location>
        <begin position="26"/>
        <end position="804"/>
    </location>
</feature>
<dbReference type="PROSITE" id="PS51892">
    <property type="entry name" value="SUBTILASE"/>
    <property type="match status" value="1"/>
</dbReference>
<keyword evidence="2 5" id="KW-0645">Protease</keyword>
<dbReference type="Proteomes" id="UP000739538">
    <property type="component" value="Unassembled WGS sequence"/>
</dbReference>
<dbReference type="PROSITE" id="PS00136">
    <property type="entry name" value="SUBTILASE_ASP"/>
    <property type="match status" value="1"/>
</dbReference>
<feature type="active site" description="Charge relay system" evidence="5">
    <location>
        <position position="482"/>
    </location>
</feature>
<evidence type="ECO:0000256" key="8">
    <source>
        <dbReference type="SAM" id="SignalP"/>
    </source>
</evidence>
<dbReference type="InterPro" id="IPR008979">
    <property type="entry name" value="Galactose-bd-like_sf"/>
</dbReference>
<organism evidence="11 12">
    <name type="scientific">Eiseniibacteriota bacterium</name>
    <dbReference type="NCBI Taxonomy" id="2212470"/>
    <lineage>
        <taxon>Bacteria</taxon>
        <taxon>Candidatus Eiseniibacteriota</taxon>
    </lineage>
</organism>
<feature type="domain" description="FlgD/Vpr Ig-like" evidence="10">
    <location>
        <begin position="734"/>
        <end position="786"/>
    </location>
</feature>
<reference evidence="11" key="1">
    <citation type="submission" date="2020-04" db="EMBL/GenBank/DDBJ databases">
        <authorList>
            <person name="Zhang T."/>
        </authorList>
    </citation>
    <scope>NUCLEOTIDE SEQUENCE</scope>
    <source>
        <strain evidence="11">HKST-UBA02</strain>
    </source>
</reference>